<gene>
    <name evidence="2" type="ORF">BpHYR1_053518</name>
</gene>
<dbReference type="AlphaFoldDB" id="A0A3M7PDJ5"/>
<dbReference type="EMBL" id="REGN01011851">
    <property type="protein sequence ID" value="RMZ96840.1"/>
    <property type="molecule type" value="Genomic_DNA"/>
</dbReference>
<comment type="caution">
    <text evidence="2">The sequence shown here is derived from an EMBL/GenBank/DDBJ whole genome shotgun (WGS) entry which is preliminary data.</text>
</comment>
<dbReference type="Proteomes" id="UP000276133">
    <property type="component" value="Unassembled WGS sequence"/>
</dbReference>
<evidence type="ECO:0000256" key="1">
    <source>
        <dbReference type="SAM" id="Coils"/>
    </source>
</evidence>
<keyword evidence="3" id="KW-1185">Reference proteome</keyword>
<dbReference type="InterPro" id="IPR029152">
    <property type="entry name" value="LKAAEAR1"/>
</dbReference>
<proteinExistence type="predicted"/>
<dbReference type="PANTHER" id="PTHR35665:SF1">
    <property type="entry name" value="PROTEIN LKAAEAR1"/>
    <property type="match status" value="1"/>
</dbReference>
<organism evidence="2 3">
    <name type="scientific">Brachionus plicatilis</name>
    <name type="common">Marine rotifer</name>
    <name type="synonym">Brachionus muelleri</name>
    <dbReference type="NCBI Taxonomy" id="10195"/>
    <lineage>
        <taxon>Eukaryota</taxon>
        <taxon>Metazoa</taxon>
        <taxon>Spiralia</taxon>
        <taxon>Gnathifera</taxon>
        <taxon>Rotifera</taxon>
        <taxon>Eurotatoria</taxon>
        <taxon>Monogononta</taxon>
        <taxon>Pseudotrocha</taxon>
        <taxon>Ploima</taxon>
        <taxon>Brachionidae</taxon>
        <taxon>Brachionus</taxon>
    </lineage>
</organism>
<dbReference type="PANTHER" id="PTHR35665">
    <property type="entry name" value="PROTEIN LKAAEAR1"/>
    <property type="match status" value="1"/>
</dbReference>
<evidence type="ECO:0000313" key="2">
    <source>
        <dbReference type="EMBL" id="RMZ96840.1"/>
    </source>
</evidence>
<keyword evidence="1" id="KW-0175">Coiled coil</keyword>
<reference evidence="2 3" key="1">
    <citation type="journal article" date="2018" name="Sci. Rep.">
        <title>Genomic signatures of local adaptation to the degree of environmental predictability in rotifers.</title>
        <authorList>
            <person name="Franch-Gras L."/>
            <person name="Hahn C."/>
            <person name="Garcia-Roger E.M."/>
            <person name="Carmona M.J."/>
            <person name="Serra M."/>
            <person name="Gomez A."/>
        </authorList>
    </citation>
    <scope>NUCLEOTIDE SEQUENCE [LARGE SCALE GENOMIC DNA]</scope>
    <source>
        <strain evidence="2">HYR1</strain>
    </source>
</reference>
<dbReference type="Pfam" id="PF15478">
    <property type="entry name" value="LKAAEAR"/>
    <property type="match status" value="1"/>
</dbReference>
<name>A0A3M7PDJ5_BRAPC</name>
<evidence type="ECO:0000313" key="3">
    <source>
        <dbReference type="Proteomes" id="UP000276133"/>
    </source>
</evidence>
<protein>
    <submittedName>
        <fullName evidence="2">LKAAEAR1 isoform X2</fullName>
    </submittedName>
</protein>
<dbReference type="OrthoDB" id="10045727at2759"/>
<accession>A0A3M7PDJ5</accession>
<sequence>MAASLDQTVKNPLGETNENKKVTIKENPNKKALLLGKTVDYYDLRRMPIVLRSKFSFYAGPSNQIAEAQSDTKKRIRELHQSQLLEHKKQLIRQMESSSSIYSTEPLTNLTKSKKVNVEETERLMKLEKERHDKLIGQLKAAEARNRNRILKLKYFNAKQDEIEHIIESQPTALKAVRLEAFLPPVRSKKVNVPDSLNPIERRKLEAIIDDDTNEVINRRL</sequence>
<feature type="coiled-coil region" evidence="1">
    <location>
        <begin position="110"/>
        <end position="145"/>
    </location>
</feature>